<dbReference type="AlphaFoldDB" id="A0A4Y1ZU32"/>
<organism evidence="2 3">
    <name type="scientific">Araneus ventricosus</name>
    <name type="common">Orbweaver spider</name>
    <name type="synonym">Epeira ventricosa</name>
    <dbReference type="NCBI Taxonomy" id="182803"/>
    <lineage>
        <taxon>Eukaryota</taxon>
        <taxon>Metazoa</taxon>
        <taxon>Ecdysozoa</taxon>
        <taxon>Arthropoda</taxon>
        <taxon>Chelicerata</taxon>
        <taxon>Arachnida</taxon>
        <taxon>Araneae</taxon>
        <taxon>Araneomorphae</taxon>
        <taxon>Entelegynae</taxon>
        <taxon>Araneoidea</taxon>
        <taxon>Araneidae</taxon>
        <taxon>Araneus</taxon>
    </lineage>
</organism>
<evidence type="ECO:0000256" key="1">
    <source>
        <dbReference type="SAM" id="MobiDB-lite"/>
    </source>
</evidence>
<accession>A0A4Y1ZU32</accession>
<proteinExistence type="predicted"/>
<protein>
    <submittedName>
        <fullName evidence="2">Uncharacterized protein</fullName>
    </submittedName>
</protein>
<reference evidence="2 3" key="1">
    <citation type="journal article" date="2019" name="Sci. Rep.">
        <title>Orb-weaving spider Araneus ventricosus genome elucidates the spidroin gene catalogue.</title>
        <authorList>
            <person name="Kono N."/>
            <person name="Nakamura H."/>
            <person name="Ohtoshi R."/>
            <person name="Moran D.A.P."/>
            <person name="Shinohara A."/>
            <person name="Yoshida Y."/>
            <person name="Fujiwara M."/>
            <person name="Mori M."/>
            <person name="Tomita M."/>
            <person name="Arakawa K."/>
        </authorList>
    </citation>
    <scope>NUCLEOTIDE SEQUENCE [LARGE SCALE GENOMIC DNA]</scope>
</reference>
<name>A0A4Y1ZU32_ARAVE</name>
<sequence length="47" mass="5150">AIARAETAIGLARWNALLKEKRSTPPCAMQRRSRSSSRAALLDPAKE</sequence>
<keyword evidence="3" id="KW-1185">Reference proteome</keyword>
<evidence type="ECO:0000313" key="2">
    <source>
        <dbReference type="EMBL" id="GBL68286.1"/>
    </source>
</evidence>
<gene>
    <name evidence="2" type="ORF">AVEN_143894_1</name>
</gene>
<comment type="caution">
    <text evidence="2">The sequence shown here is derived from an EMBL/GenBank/DDBJ whole genome shotgun (WGS) entry which is preliminary data.</text>
</comment>
<dbReference type="EMBL" id="BGPR01153565">
    <property type="protein sequence ID" value="GBL68286.1"/>
    <property type="molecule type" value="Genomic_DNA"/>
</dbReference>
<feature type="region of interest" description="Disordered" evidence="1">
    <location>
        <begin position="23"/>
        <end position="47"/>
    </location>
</feature>
<evidence type="ECO:0000313" key="3">
    <source>
        <dbReference type="Proteomes" id="UP000499080"/>
    </source>
</evidence>
<dbReference type="Proteomes" id="UP000499080">
    <property type="component" value="Unassembled WGS sequence"/>
</dbReference>
<feature type="non-terminal residue" evidence="2">
    <location>
        <position position="1"/>
    </location>
</feature>